<evidence type="ECO:0000259" key="3">
    <source>
        <dbReference type="Pfam" id="PF02230"/>
    </source>
</evidence>
<dbReference type="PANTHER" id="PTHR10655:SF17">
    <property type="entry name" value="LYSOPHOSPHOLIPASE-LIKE PROTEIN 1"/>
    <property type="match status" value="1"/>
</dbReference>
<dbReference type="Gene3D" id="3.40.50.1820">
    <property type="entry name" value="alpha/beta hydrolase"/>
    <property type="match status" value="1"/>
</dbReference>
<organism evidence="4 5">
    <name type="scientific">Viridibacterium curvum</name>
    <dbReference type="NCBI Taxonomy" id="1101404"/>
    <lineage>
        <taxon>Bacteria</taxon>
        <taxon>Pseudomonadati</taxon>
        <taxon>Pseudomonadota</taxon>
        <taxon>Betaproteobacteria</taxon>
        <taxon>Rhodocyclales</taxon>
        <taxon>Rhodocyclaceae</taxon>
        <taxon>Viridibacterium</taxon>
    </lineage>
</organism>
<accession>A0ABP9QTG2</accession>
<protein>
    <submittedName>
        <fullName evidence="4">Esterase</fullName>
    </submittedName>
</protein>
<dbReference type="Proteomes" id="UP001500547">
    <property type="component" value="Unassembled WGS sequence"/>
</dbReference>
<feature type="domain" description="Phospholipase/carboxylesterase/thioesterase" evidence="3">
    <location>
        <begin position="5"/>
        <end position="194"/>
    </location>
</feature>
<proteinExistence type="inferred from homology"/>
<dbReference type="PANTHER" id="PTHR10655">
    <property type="entry name" value="LYSOPHOSPHOLIPASE-RELATED"/>
    <property type="match status" value="1"/>
</dbReference>
<evidence type="ECO:0000313" key="4">
    <source>
        <dbReference type="EMBL" id="GAA5166854.1"/>
    </source>
</evidence>
<dbReference type="InterPro" id="IPR003140">
    <property type="entry name" value="PLipase/COase/thioEstase"/>
</dbReference>
<evidence type="ECO:0000256" key="2">
    <source>
        <dbReference type="ARBA" id="ARBA00022801"/>
    </source>
</evidence>
<dbReference type="SUPFAM" id="SSF53474">
    <property type="entry name" value="alpha/beta-Hydrolases"/>
    <property type="match status" value="1"/>
</dbReference>
<dbReference type="EMBL" id="BAABLD010000008">
    <property type="protein sequence ID" value="GAA5166854.1"/>
    <property type="molecule type" value="Genomic_DNA"/>
</dbReference>
<comment type="caution">
    <text evidence="4">The sequence shown here is derived from an EMBL/GenBank/DDBJ whole genome shotgun (WGS) entry which is preliminary data.</text>
</comment>
<keyword evidence="2" id="KW-0378">Hydrolase</keyword>
<gene>
    <name evidence="4" type="primary">ypfH</name>
    <name evidence="4" type="ORF">GCM10025770_24550</name>
</gene>
<reference evidence="5" key="1">
    <citation type="journal article" date="2019" name="Int. J. Syst. Evol. Microbiol.">
        <title>The Global Catalogue of Microorganisms (GCM) 10K type strain sequencing project: providing services to taxonomists for standard genome sequencing and annotation.</title>
        <authorList>
            <consortium name="The Broad Institute Genomics Platform"/>
            <consortium name="The Broad Institute Genome Sequencing Center for Infectious Disease"/>
            <person name="Wu L."/>
            <person name="Ma J."/>
        </authorList>
    </citation>
    <scope>NUCLEOTIDE SEQUENCE [LARGE SCALE GENOMIC DNA]</scope>
    <source>
        <strain evidence="5">JCM 18715</strain>
    </source>
</reference>
<dbReference type="Pfam" id="PF02230">
    <property type="entry name" value="Abhydrolase_2"/>
    <property type="match status" value="1"/>
</dbReference>
<name>A0ABP9QTG2_9RHOO</name>
<dbReference type="RefSeq" id="WP_345533267.1">
    <property type="nucleotide sequence ID" value="NZ_BAABLD010000008.1"/>
</dbReference>
<dbReference type="NCBIfam" id="NF008525">
    <property type="entry name" value="PRK11460.1"/>
    <property type="match status" value="1"/>
</dbReference>
<evidence type="ECO:0000313" key="5">
    <source>
        <dbReference type="Proteomes" id="UP001500547"/>
    </source>
</evidence>
<dbReference type="InterPro" id="IPR050565">
    <property type="entry name" value="LYPA1-2/EST-like"/>
</dbReference>
<dbReference type="InterPro" id="IPR029058">
    <property type="entry name" value="AB_hydrolase_fold"/>
</dbReference>
<comment type="similarity">
    <text evidence="1">Belongs to the AB hydrolase superfamily. AB hydrolase 2 family.</text>
</comment>
<keyword evidence="5" id="KW-1185">Reference proteome</keyword>
<evidence type="ECO:0000256" key="1">
    <source>
        <dbReference type="ARBA" id="ARBA00006499"/>
    </source>
</evidence>
<sequence length="206" mass="21849">MNGSLIVQQAAAHAQQLILLFHGVGASPEGMVPLGEALAAAHPQAFVVAVRAAHASDLGRGYQWFSVAGISEEHRPQRIAQAMPLFVDTVQHWQKRSGASSENTTLVGFSQGAIMSLEASQLGEPLASRIVSLSGRFAVPPRRAPAAQLHFIHGEQDGVIPPQFAVNAVEQLRALDATPTLDLIPALAHGIDQRVRDTLLARLSAA</sequence>